<evidence type="ECO:0000313" key="2">
    <source>
        <dbReference type="Proteomes" id="UP000757232"/>
    </source>
</evidence>
<proteinExistence type="predicted"/>
<comment type="caution">
    <text evidence="1">The sequence shown here is derived from an EMBL/GenBank/DDBJ whole genome shotgun (WGS) entry which is preliminary data.</text>
</comment>
<dbReference type="Proteomes" id="UP000757232">
    <property type="component" value="Unassembled WGS sequence"/>
</dbReference>
<reference evidence="1" key="1">
    <citation type="submission" date="2016-06" db="EMBL/GenBank/DDBJ databases">
        <title>Draft Genome sequence of the fungus Inonotus baumii.</title>
        <authorList>
            <person name="Zhu H."/>
            <person name="Lin W."/>
        </authorList>
    </citation>
    <scope>NUCLEOTIDE SEQUENCE</scope>
    <source>
        <strain evidence="1">821</strain>
    </source>
</reference>
<dbReference type="AlphaFoldDB" id="A0A9Q5I1U6"/>
<evidence type="ECO:0000313" key="1">
    <source>
        <dbReference type="EMBL" id="OCB89984.1"/>
    </source>
</evidence>
<gene>
    <name evidence="1" type="ORF">A7U60_g2840</name>
</gene>
<dbReference type="EMBL" id="LNZH02000144">
    <property type="protein sequence ID" value="OCB89984.1"/>
    <property type="molecule type" value="Genomic_DNA"/>
</dbReference>
<protein>
    <submittedName>
        <fullName evidence="1">Uncharacterized protein</fullName>
    </submittedName>
</protein>
<organism evidence="1 2">
    <name type="scientific">Sanghuangporus baumii</name>
    <name type="common">Phellinus baumii</name>
    <dbReference type="NCBI Taxonomy" id="108892"/>
    <lineage>
        <taxon>Eukaryota</taxon>
        <taxon>Fungi</taxon>
        <taxon>Dikarya</taxon>
        <taxon>Basidiomycota</taxon>
        <taxon>Agaricomycotina</taxon>
        <taxon>Agaricomycetes</taxon>
        <taxon>Hymenochaetales</taxon>
        <taxon>Hymenochaetaceae</taxon>
        <taxon>Sanghuangporus</taxon>
    </lineage>
</organism>
<name>A0A9Q5I1U6_SANBA</name>
<sequence length="115" mass="13233">MGLTCEWMPVTFTVHSREDRKCGVSEKHGTATGVWNTARINHTLEYRTLQSDLVTLLLRPEYRHLDVHLITIRSNRSYRLEQPQGDEWTPVNIVSQPGTKEDNVQTLYHATLGDT</sequence>
<accession>A0A9Q5I1U6</accession>
<keyword evidence="2" id="KW-1185">Reference proteome</keyword>